<keyword evidence="2" id="KW-1185">Reference proteome</keyword>
<evidence type="ECO:0008006" key="3">
    <source>
        <dbReference type="Google" id="ProtNLM"/>
    </source>
</evidence>
<reference evidence="1 2" key="1">
    <citation type="submission" date="2018-11" db="EMBL/GenBank/DDBJ databases">
        <title>Genome sequencing of Paenibacillus sp. KCOM 3021 (= ChDC PVNT-B20).</title>
        <authorList>
            <person name="Kook J.-K."/>
            <person name="Park S.-N."/>
            <person name="Lim Y.K."/>
        </authorList>
    </citation>
    <scope>NUCLEOTIDE SEQUENCE [LARGE SCALE GENOMIC DNA]</scope>
    <source>
        <strain evidence="1 2">KCOM 3021</strain>
    </source>
</reference>
<proteinExistence type="predicted"/>
<dbReference type="EMBL" id="RRCN01000002">
    <property type="protein sequence ID" value="RRJ54771.1"/>
    <property type="molecule type" value="Genomic_DNA"/>
</dbReference>
<dbReference type="OrthoDB" id="820708at2"/>
<evidence type="ECO:0000313" key="1">
    <source>
        <dbReference type="EMBL" id="RRJ54771.1"/>
    </source>
</evidence>
<gene>
    <name evidence="1" type="ORF">EHV15_34845</name>
</gene>
<protein>
    <recommendedName>
        <fullName evidence="3">Serine/threonine protein kinase</fullName>
    </recommendedName>
</protein>
<dbReference type="RefSeq" id="WP_128635855.1">
    <property type="nucleotide sequence ID" value="NZ_RRCN01000002.1"/>
</dbReference>
<comment type="caution">
    <text evidence="1">The sequence shown here is derived from an EMBL/GenBank/DDBJ whole genome shotgun (WGS) entry which is preliminary data.</text>
</comment>
<sequence>MELSNLNFVNDIEEGAKELITRYHETGNTDGFDIIEAKSAHGIIYRVVGYPYVIKEYKQQAESYQERFIISQLEDCPYSPRLYAYVENKFIVLEYIEGLTIQQYLQEFYTLPQGFYDDLRDALYEIAWVANFILGDMKIESTVIINRETGSIKLIDYVVGDTVDFPDEVVLYMAHKNYLQFLSLMKESNLFNTNQEAKELLLDALYKQEERDVDYFIATNCRDILSVFERRKLHNMG</sequence>
<accession>A0A3P3T9Q6</accession>
<dbReference type="Proteomes" id="UP000267017">
    <property type="component" value="Unassembled WGS sequence"/>
</dbReference>
<dbReference type="SUPFAM" id="SSF56112">
    <property type="entry name" value="Protein kinase-like (PK-like)"/>
    <property type="match status" value="1"/>
</dbReference>
<evidence type="ECO:0000313" key="2">
    <source>
        <dbReference type="Proteomes" id="UP000267017"/>
    </source>
</evidence>
<organism evidence="1 2">
    <name type="scientific">Paenibacillus oralis</name>
    <dbReference type="NCBI Taxonomy" id="2490856"/>
    <lineage>
        <taxon>Bacteria</taxon>
        <taxon>Bacillati</taxon>
        <taxon>Bacillota</taxon>
        <taxon>Bacilli</taxon>
        <taxon>Bacillales</taxon>
        <taxon>Paenibacillaceae</taxon>
        <taxon>Paenibacillus</taxon>
    </lineage>
</organism>
<name>A0A3P3T9Q6_9BACL</name>
<dbReference type="InterPro" id="IPR011009">
    <property type="entry name" value="Kinase-like_dom_sf"/>
</dbReference>
<dbReference type="AlphaFoldDB" id="A0A3P3T9Q6"/>